<gene>
    <name evidence="4" type="ORF">FVE85_2664</name>
</gene>
<dbReference type="Gene3D" id="1.10.10.60">
    <property type="entry name" value="Homeodomain-like"/>
    <property type="match status" value="1"/>
</dbReference>
<dbReference type="CDD" id="cd00167">
    <property type="entry name" value="SANT"/>
    <property type="match status" value="1"/>
</dbReference>
<dbReference type="GO" id="GO:0003676">
    <property type="term" value="F:nucleic acid binding"/>
    <property type="evidence" value="ECO:0007669"/>
    <property type="project" value="InterPro"/>
</dbReference>
<comment type="caution">
    <text evidence="4">The sequence shown here is derived from an EMBL/GenBank/DDBJ whole genome shotgun (WGS) entry which is preliminary data.</text>
</comment>
<sequence>MHMPASKGCGACALGKITRKRAVRRKDQPAVAFNFAVSVDLVDPTEVGVDGTRWMFVHRDVGTGWIEVRALSDKRAESALVALKESQRGKGWPRLVKSDGGGEFEGAFEDTLRNNLVAHERGVARRANTHAGQERVHRDLNATLRVLLLQSGLPTTWFAFAGSYWAVARNLTWTGRASDKTPFEKRYGREWVGTIPPFGCGVSIYSEFAEKYEPNGICAVVVGIKVPETERNDTSVLNVLAVPVGDLRPAAARWVAEWKSLPDHWPVRRLGLRAADETPALVLSPERGDPHEFTGVMNDAPVARVGSPGDGRTWKRAWSEEECAAVRDGFERLGPKWARIKKESGDILVSRSSKDVRSKAQALGLLGPEAQGLAEHRRGKSGAARRERVRTASTDLHSMVREALVTEVIDAEEAMQSRPGRLAFEKELKALRKMGALPLEKAMEKADADRVPGSQFVKLKAIFAIKNAELGIDARRHKCRLVAQGCVVKNANGRLVVDPFAWEKPPGLVAVRAAISAAILEHGDEADGGFLDVDNAYVHAKLGGPPTFVELGGLLPLLNGCVLPGEFRKLEKMCRPVVRLPFALYGMPRSGSDFGAFARKQLLGLGWREVTSDKNLYVRRRGKYLMWAVLYVDDGGVFGHRLGVRAAVDELKNVFRVSKQVEYVNEASKKSPVRFLGVGIYRDAESHAWVLDSWEYAKHVVADIEGTKKRATPLVHRPEPDKEGSSCGAESRKKLGQLLWLVRTTRPDLAFAVGTVARCTDRWSQEAEKCLTDILRYIRDTADVHLEYAMPRVKGLEPIIICYSDADLSEERSTTGICAYMCAGGADHIVDWSSSRQRRTATSTAESELIALHTAVQHRAFPLATFVEESRGKWPRMHMKVDNETALGAVEKGWSEKMLHLPKMQKISLRWLHEVAADGLAVYEHVKSRDNLADGFTKILPADAFNKQKAGWHLVMNPKFVDVSRSSADTAQGGARKQ</sequence>
<proteinExistence type="predicted"/>
<evidence type="ECO:0000313" key="4">
    <source>
        <dbReference type="EMBL" id="KAA8494423.1"/>
    </source>
</evidence>
<name>A0A5J4YUI4_PORPP</name>
<protein>
    <submittedName>
        <fullName evidence="4">Copia protein</fullName>
    </submittedName>
</protein>
<dbReference type="InterPro" id="IPR012337">
    <property type="entry name" value="RNaseH-like_sf"/>
</dbReference>
<dbReference type="InterPro" id="IPR001005">
    <property type="entry name" value="SANT/Myb"/>
</dbReference>
<dbReference type="InterPro" id="IPR001584">
    <property type="entry name" value="Integrase_cat-core"/>
</dbReference>
<dbReference type="CDD" id="cd09272">
    <property type="entry name" value="RNase_HI_RT_Ty1"/>
    <property type="match status" value="1"/>
</dbReference>
<dbReference type="Gene3D" id="3.30.420.10">
    <property type="entry name" value="Ribonuclease H-like superfamily/Ribonuclease H"/>
    <property type="match status" value="1"/>
</dbReference>
<organism evidence="4 5">
    <name type="scientific">Porphyridium purpureum</name>
    <name type="common">Red alga</name>
    <name type="synonym">Porphyridium cruentum</name>
    <dbReference type="NCBI Taxonomy" id="35688"/>
    <lineage>
        <taxon>Eukaryota</taxon>
        <taxon>Rhodophyta</taxon>
        <taxon>Bangiophyceae</taxon>
        <taxon>Porphyridiales</taxon>
        <taxon>Porphyridiaceae</taxon>
        <taxon>Porphyridium</taxon>
    </lineage>
</organism>
<feature type="domain" description="HTH myb-type" evidence="3">
    <location>
        <begin position="315"/>
        <end position="370"/>
    </location>
</feature>
<dbReference type="InterPro" id="IPR036397">
    <property type="entry name" value="RNaseH_sf"/>
</dbReference>
<evidence type="ECO:0000259" key="2">
    <source>
        <dbReference type="PROSITE" id="PS50994"/>
    </source>
</evidence>
<evidence type="ECO:0000313" key="5">
    <source>
        <dbReference type="Proteomes" id="UP000324585"/>
    </source>
</evidence>
<dbReference type="PANTHER" id="PTHR11439">
    <property type="entry name" value="GAG-POL-RELATED RETROTRANSPOSON"/>
    <property type="match status" value="1"/>
</dbReference>
<dbReference type="PANTHER" id="PTHR11439:SF440">
    <property type="entry name" value="INTEGRASE CATALYTIC DOMAIN-CONTAINING PROTEIN"/>
    <property type="match status" value="1"/>
</dbReference>
<evidence type="ECO:0000259" key="3">
    <source>
        <dbReference type="PROSITE" id="PS51294"/>
    </source>
</evidence>
<dbReference type="SUPFAM" id="SSF53098">
    <property type="entry name" value="Ribonuclease H-like"/>
    <property type="match status" value="1"/>
</dbReference>
<dbReference type="InterPro" id="IPR017930">
    <property type="entry name" value="Myb_dom"/>
</dbReference>
<accession>A0A5J4YUI4</accession>
<dbReference type="PROSITE" id="PS51294">
    <property type="entry name" value="HTH_MYB"/>
    <property type="match status" value="1"/>
</dbReference>
<evidence type="ECO:0000256" key="1">
    <source>
        <dbReference type="SAM" id="MobiDB-lite"/>
    </source>
</evidence>
<dbReference type="GO" id="GO:0015074">
    <property type="term" value="P:DNA integration"/>
    <property type="evidence" value="ECO:0007669"/>
    <property type="project" value="InterPro"/>
</dbReference>
<dbReference type="OrthoDB" id="7789875at2759"/>
<dbReference type="AlphaFoldDB" id="A0A5J4YUI4"/>
<feature type="region of interest" description="Disordered" evidence="1">
    <location>
        <begin position="369"/>
        <end position="391"/>
    </location>
</feature>
<keyword evidence="5" id="KW-1185">Reference proteome</keyword>
<feature type="domain" description="Integrase catalytic" evidence="2">
    <location>
        <begin position="25"/>
        <end position="190"/>
    </location>
</feature>
<dbReference type="EMBL" id="VRMN01000004">
    <property type="protein sequence ID" value="KAA8494423.1"/>
    <property type="molecule type" value="Genomic_DNA"/>
</dbReference>
<dbReference type="PROSITE" id="PS50994">
    <property type="entry name" value="INTEGRASE"/>
    <property type="match status" value="1"/>
</dbReference>
<dbReference type="Proteomes" id="UP000324585">
    <property type="component" value="Unassembled WGS sequence"/>
</dbReference>
<reference evidence="5" key="1">
    <citation type="journal article" date="2019" name="Nat. Commun.">
        <title>Expansion of phycobilisome linker gene families in mesophilic red algae.</title>
        <authorList>
            <person name="Lee J."/>
            <person name="Kim D."/>
            <person name="Bhattacharya D."/>
            <person name="Yoon H.S."/>
        </authorList>
    </citation>
    <scope>NUCLEOTIDE SEQUENCE [LARGE SCALE GENOMIC DNA]</scope>
    <source>
        <strain evidence="5">CCMP 1328</strain>
    </source>
</reference>